<comment type="pathway">
    <text evidence="7">Carbohydrate acid metabolism; 2-dehydro-3-deoxy-D-gluconate degradation; D-glyceraldehyde 3-phosphate and pyruvate from 2-dehydro-3-deoxy-D-gluconate: step 1/2.</text>
</comment>
<dbReference type="GO" id="GO:0005829">
    <property type="term" value="C:cytosol"/>
    <property type="evidence" value="ECO:0007669"/>
    <property type="project" value="TreeGrafter"/>
</dbReference>
<dbReference type="SUPFAM" id="SSF53613">
    <property type="entry name" value="Ribokinase-like"/>
    <property type="match status" value="1"/>
</dbReference>
<evidence type="ECO:0000256" key="4">
    <source>
        <dbReference type="ARBA" id="ARBA00022777"/>
    </source>
</evidence>
<dbReference type="EMBL" id="SPPA01000026">
    <property type="protein sequence ID" value="TFV08268.1"/>
    <property type="molecule type" value="Genomic_DNA"/>
</dbReference>
<dbReference type="Gene3D" id="3.40.1190.20">
    <property type="match status" value="1"/>
</dbReference>
<evidence type="ECO:0000256" key="1">
    <source>
        <dbReference type="ARBA" id="ARBA00010688"/>
    </source>
</evidence>
<evidence type="ECO:0000313" key="17">
    <source>
        <dbReference type="Proteomes" id="UP000297396"/>
    </source>
</evidence>
<evidence type="ECO:0000313" key="16">
    <source>
        <dbReference type="EMBL" id="TFV08268.1"/>
    </source>
</evidence>
<evidence type="ECO:0000256" key="7">
    <source>
        <dbReference type="ARBA" id="ARBA00043951"/>
    </source>
</evidence>
<evidence type="ECO:0000256" key="5">
    <source>
        <dbReference type="ARBA" id="ARBA00022840"/>
    </source>
</evidence>
<feature type="domain" description="Carbohydrate kinase PfkB" evidence="15">
    <location>
        <begin position="3"/>
        <end position="301"/>
    </location>
</feature>
<dbReference type="FunFam" id="3.40.1190.20:FF:000011">
    <property type="entry name" value="2-dehydro-3-deoxygluconokinase, putative"/>
    <property type="match status" value="1"/>
</dbReference>
<comment type="catalytic activity">
    <reaction evidence="9">
        <text>2-dehydro-3-deoxy-D-gluconate + ATP = 2-dehydro-3-deoxy-6-phospho-D-gluconate + ADP + H(+)</text>
        <dbReference type="Rhea" id="RHEA:14797"/>
        <dbReference type="ChEBI" id="CHEBI:15378"/>
        <dbReference type="ChEBI" id="CHEBI:30616"/>
        <dbReference type="ChEBI" id="CHEBI:57569"/>
        <dbReference type="ChEBI" id="CHEBI:57990"/>
        <dbReference type="ChEBI" id="CHEBI:456216"/>
        <dbReference type="EC" id="2.7.1.45"/>
    </reaction>
</comment>
<gene>
    <name evidence="16" type="ORF">E4T80_10605</name>
</gene>
<comment type="similarity">
    <text evidence="1">Belongs to the carbohydrate kinase PfkB family.</text>
</comment>
<evidence type="ECO:0000256" key="6">
    <source>
        <dbReference type="ARBA" id="ARBA00023277"/>
    </source>
</evidence>
<dbReference type="PANTHER" id="PTHR43085:SF15">
    <property type="entry name" value="2-DEHYDRO-3-DEOXYGLUCONOKINASE"/>
    <property type="match status" value="1"/>
</dbReference>
<keyword evidence="6" id="KW-0119">Carbohydrate metabolism</keyword>
<dbReference type="EC" id="2.7.1.45" evidence="11"/>
<evidence type="ECO:0000259" key="15">
    <source>
        <dbReference type="Pfam" id="PF00294"/>
    </source>
</evidence>
<dbReference type="RefSeq" id="WP_135058222.1">
    <property type="nucleotide sequence ID" value="NZ_JADGLC010000026.1"/>
</dbReference>
<evidence type="ECO:0000256" key="8">
    <source>
        <dbReference type="ARBA" id="ARBA00044254"/>
    </source>
</evidence>
<keyword evidence="4 16" id="KW-0418">Kinase</keyword>
<dbReference type="InterPro" id="IPR050306">
    <property type="entry name" value="PfkB_Carbo_kinase"/>
</dbReference>
<evidence type="ECO:0000256" key="9">
    <source>
        <dbReference type="ARBA" id="ARBA00050729"/>
    </source>
</evidence>
<name>A0A4Y9JRT9_9PAST</name>
<keyword evidence="5" id="KW-0067">ATP-binding</keyword>
<dbReference type="GO" id="GO:0006974">
    <property type="term" value="P:DNA damage response"/>
    <property type="evidence" value="ECO:0007669"/>
    <property type="project" value="TreeGrafter"/>
</dbReference>
<dbReference type="InterPro" id="IPR011611">
    <property type="entry name" value="PfkB_dom"/>
</dbReference>
<dbReference type="InterPro" id="IPR029056">
    <property type="entry name" value="Ribokinase-like"/>
</dbReference>
<evidence type="ECO:0000256" key="14">
    <source>
        <dbReference type="ARBA" id="ARBA00080545"/>
    </source>
</evidence>
<dbReference type="PANTHER" id="PTHR43085">
    <property type="entry name" value="HEXOKINASE FAMILY MEMBER"/>
    <property type="match status" value="1"/>
</dbReference>
<dbReference type="AlphaFoldDB" id="A0A4Y9JRT9"/>
<comment type="caution">
    <text evidence="16">The sequence shown here is derived from an EMBL/GenBank/DDBJ whole genome shotgun (WGS) entry which is preliminary data.</text>
</comment>
<evidence type="ECO:0000256" key="13">
    <source>
        <dbReference type="ARBA" id="ARBA00075711"/>
    </source>
</evidence>
<dbReference type="GO" id="GO:0019698">
    <property type="term" value="P:D-galacturonate catabolic process"/>
    <property type="evidence" value="ECO:0007669"/>
    <property type="project" value="TreeGrafter"/>
</dbReference>
<evidence type="ECO:0000256" key="10">
    <source>
        <dbReference type="ARBA" id="ARBA00054997"/>
    </source>
</evidence>
<reference evidence="16 17" key="1">
    <citation type="submission" date="2019-03" db="EMBL/GenBank/DDBJ databases">
        <title>Diversity of the mouse oral microbiome.</title>
        <authorList>
            <person name="Joseph S."/>
            <person name="Aduse-Opoku J."/>
            <person name="Curtis M."/>
            <person name="Wade W."/>
            <person name="Hashim A."/>
        </authorList>
    </citation>
    <scope>NUCLEOTIDE SEQUENCE [LARGE SCALE GENOMIC DNA]</scope>
    <source>
        <strain evidence="16 17">WT12</strain>
    </source>
</reference>
<sequence>MATKIAMIGECMLELNGEPFGLMHQSYGGDTLNTATYLARLSKASEVEITYITAIGNDPFSRKMCAFWQADGIDTRYVLTDPNRLAGLYVIQLDEHGERTFLNWRHHSAARYLLQHPDYPQVLAHLKTVDFIYLSGISLAILPPQDRLTLLAQLKSLANQNVKIIFDSNYRSVLWESREVAQACYQALLPDIHIALVTEEDEKALWQDDDLAQIVARLQHFQLPHLIVKSGKNGADYFPLNDLPMHISAKPVTNVIDTTAAGDAFNAGFIAGYLQHKPIEQCCRQGNQVAGVVIQHQGAIVARDATAHLVSQCN</sequence>
<dbReference type="GO" id="GO:0005524">
    <property type="term" value="F:ATP binding"/>
    <property type="evidence" value="ECO:0007669"/>
    <property type="project" value="UniProtKB-KW"/>
</dbReference>
<dbReference type="Pfam" id="PF00294">
    <property type="entry name" value="PfkB"/>
    <property type="match status" value="1"/>
</dbReference>
<proteinExistence type="inferred from homology"/>
<evidence type="ECO:0000256" key="2">
    <source>
        <dbReference type="ARBA" id="ARBA00022679"/>
    </source>
</evidence>
<dbReference type="Proteomes" id="UP000297396">
    <property type="component" value="Unassembled WGS sequence"/>
</dbReference>
<evidence type="ECO:0000256" key="12">
    <source>
        <dbReference type="ARBA" id="ARBA00067931"/>
    </source>
</evidence>
<evidence type="ECO:0000256" key="3">
    <source>
        <dbReference type="ARBA" id="ARBA00022741"/>
    </source>
</evidence>
<comment type="function">
    <text evidence="10">Catalyzes the phosphorylation of 2-keto-3-deoxygluconate (KDG) to produce 2-keto-3-deoxy-6-phosphogluconate (KDPG).</text>
</comment>
<dbReference type="GO" id="GO:0042840">
    <property type="term" value="P:D-glucuronate catabolic process"/>
    <property type="evidence" value="ECO:0007669"/>
    <property type="project" value="TreeGrafter"/>
</dbReference>
<dbReference type="CDD" id="cd01166">
    <property type="entry name" value="KdgK"/>
    <property type="match status" value="1"/>
</dbReference>
<dbReference type="PROSITE" id="PS00584">
    <property type="entry name" value="PFKB_KINASES_2"/>
    <property type="match status" value="1"/>
</dbReference>
<organism evidence="16 17">
    <name type="scientific">Muribacter muris</name>
    <dbReference type="NCBI Taxonomy" id="67855"/>
    <lineage>
        <taxon>Bacteria</taxon>
        <taxon>Pseudomonadati</taxon>
        <taxon>Pseudomonadota</taxon>
        <taxon>Gammaproteobacteria</taxon>
        <taxon>Pasteurellales</taxon>
        <taxon>Pasteurellaceae</taxon>
        <taxon>Muribacter</taxon>
    </lineage>
</organism>
<accession>A0A4Y9JRT9</accession>
<protein>
    <recommendedName>
        <fullName evidence="12">2-dehydro-3-deoxygluconokinase</fullName>
        <ecNumber evidence="11">2.7.1.45</ecNumber>
    </recommendedName>
    <alternativeName>
        <fullName evidence="13">2-keto-3-deoxygluconokinase</fullName>
    </alternativeName>
    <alternativeName>
        <fullName evidence="14">3-deoxy-2-oxo-D-gluconate kinase</fullName>
    </alternativeName>
    <alternativeName>
        <fullName evidence="8">KDG kinase</fullName>
    </alternativeName>
</protein>
<evidence type="ECO:0000256" key="11">
    <source>
        <dbReference type="ARBA" id="ARBA00066369"/>
    </source>
</evidence>
<keyword evidence="2" id="KW-0808">Transferase</keyword>
<dbReference type="OrthoDB" id="9776822at2"/>
<dbReference type="GO" id="GO:0008673">
    <property type="term" value="F:2-dehydro-3-deoxygluconokinase activity"/>
    <property type="evidence" value="ECO:0007669"/>
    <property type="project" value="UniProtKB-EC"/>
</dbReference>
<dbReference type="InterPro" id="IPR002173">
    <property type="entry name" value="Carboh/pur_kinase_PfkB_CS"/>
</dbReference>
<keyword evidence="3" id="KW-0547">Nucleotide-binding</keyword>